<dbReference type="AlphaFoldDB" id="A0A0B1ZK18"/>
<keyword evidence="3" id="KW-0804">Transcription</keyword>
<evidence type="ECO:0000256" key="2">
    <source>
        <dbReference type="ARBA" id="ARBA00023125"/>
    </source>
</evidence>
<dbReference type="Gene3D" id="3.30.450.40">
    <property type="match status" value="1"/>
</dbReference>
<comment type="caution">
    <text evidence="5">The sequence shown here is derived from an EMBL/GenBank/DDBJ whole genome shotgun (WGS) entry which is preliminary data.</text>
</comment>
<feature type="domain" description="IclR-ED" evidence="4">
    <location>
        <begin position="69"/>
        <end position="235"/>
    </location>
</feature>
<accession>A0A0B1ZK18</accession>
<dbReference type="GO" id="GO:0003677">
    <property type="term" value="F:DNA binding"/>
    <property type="evidence" value="ECO:0007669"/>
    <property type="project" value="UniProtKB-KW"/>
</dbReference>
<dbReference type="InterPro" id="IPR036388">
    <property type="entry name" value="WH-like_DNA-bd_sf"/>
</dbReference>
<dbReference type="PROSITE" id="PS51078">
    <property type="entry name" value="ICLR_ED"/>
    <property type="match status" value="1"/>
</dbReference>
<reference evidence="5 6" key="1">
    <citation type="submission" date="2014-10" db="EMBL/GenBank/DDBJ databases">
        <title>Genome sequence of Novosphingobium malaysiense MUSC 273(T).</title>
        <authorList>
            <person name="Lee L.-H."/>
        </authorList>
    </citation>
    <scope>NUCLEOTIDE SEQUENCE [LARGE SCALE GENOMIC DNA]</scope>
    <source>
        <strain evidence="5 6">MUSC 273</strain>
    </source>
</reference>
<dbReference type="PANTHER" id="PTHR30136:SF24">
    <property type="entry name" value="HTH-TYPE TRANSCRIPTIONAL REPRESSOR ALLR"/>
    <property type="match status" value="1"/>
</dbReference>
<dbReference type="EMBL" id="JTDI01000003">
    <property type="protein sequence ID" value="KHK91470.1"/>
    <property type="molecule type" value="Genomic_DNA"/>
</dbReference>
<evidence type="ECO:0000313" key="6">
    <source>
        <dbReference type="Proteomes" id="UP000031057"/>
    </source>
</evidence>
<keyword evidence="6" id="KW-1185">Reference proteome</keyword>
<dbReference type="SUPFAM" id="SSF55781">
    <property type="entry name" value="GAF domain-like"/>
    <property type="match status" value="1"/>
</dbReference>
<evidence type="ECO:0000256" key="1">
    <source>
        <dbReference type="ARBA" id="ARBA00023015"/>
    </source>
</evidence>
<dbReference type="GO" id="GO:0045892">
    <property type="term" value="P:negative regulation of DNA-templated transcription"/>
    <property type="evidence" value="ECO:0007669"/>
    <property type="project" value="TreeGrafter"/>
</dbReference>
<dbReference type="SUPFAM" id="SSF46785">
    <property type="entry name" value="Winged helix' DNA-binding domain"/>
    <property type="match status" value="1"/>
</dbReference>
<dbReference type="SMART" id="SM00346">
    <property type="entry name" value="HTH_ICLR"/>
    <property type="match status" value="1"/>
</dbReference>
<dbReference type="OrthoDB" id="9807558at2"/>
<dbReference type="Gene3D" id="1.10.10.10">
    <property type="entry name" value="Winged helix-like DNA-binding domain superfamily/Winged helix DNA-binding domain"/>
    <property type="match status" value="1"/>
</dbReference>
<dbReference type="InterPro" id="IPR029016">
    <property type="entry name" value="GAF-like_dom_sf"/>
</dbReference>
<proteinExistence type="predicted"/>
<dbReference type="RefSeq" id="WP_039283670.1">
    <property type="nucleotide sequence ID" value="NZ_JTDI01000003.1"/>
</dbReference>
<dbReference type="Proteomes" id="UP000031057">
    <property type="component" value="Unassembled WGS sequence"/>
</dbReference>
<protein>
    <recommendedName>
        <fullName evidence="4">IclR-ED domain-containing protein</fullName>
    </recommendedName>
</protein>
<organism evidence="5 6">
    <name type="scientific">Novosphingobium malaysiense</name>
    <dbReference type="NCBI Taxonomy" id="1348853"/>
    <lineage>
        <taxon>Bacteria</taxon>
        <taxon>Pseudomonadati</taxon>
        <taxon>Pseudomonadota</taxon>
        <taxon>Alphaproteobacteria</taxon>
        <taxon>Sphingomonadales</taxon>
        <taxon>Sphingomonadaceae</taxon>
        <taxon>Novosphingobium</taxon>
    </lineage>
</organism>
<keyword evidence="1" id="KW-0805">Transcription regulation</keyword>
<dbReference type="InterPro" id="IPR036390">
    <property type="entry name" value="WH_DNA-bd_sf"/>
</dbReference>
<name>A0A0B1ZK18_9SPHN</name>
<dbReference type="STRING" id="1348853.LK12_11595"/>
<evidence type="ECO:0000313" key="5">
    <source>
        <dbReference type="EMBL" id="KHK91470.1"/>
    </source>
</evidence>
<gene>
    <name evidence="5" type="ORF">LK12_11595</name>
</gene>
<dbReference type="Pfam" id="PF09339">
    <property type="entry name" value="HTH_IclR"/>
    <property type="match status" value="1"/>
</dbReference>
<dbReference type="InterPro" id="IPR005471">
    <property type="entry name" value="Tscrpt_reg_IclR_N"/>
</dbReference>
<dbReference type="GO" id="GO:0003700">
    <property type="term" value="F:DNA-binding transcription factor activity"/>
    <property type="evidence" value="ECO:0007669"/>
    <property type="project" value="TreeGrafter"/>
</dbReference>
<dbReference type="InterPro" id="IPR014757">
    <property type="entry name" value="Tscrpt_reg_IclR_C"/>
</dbReference>
<dbReference type="Pfam" id="PF01614">
    <property type="entry name" value="IclR_C"/>
    <property type="match status" value="1"/>
</dbReference>
<keyword evidence="2" id="KW-0238">DNA-binding</keyword>
<sequence>MAVKRNQSLLRALRTIDAISEQQPIGVSALAQLLGDDRSAMQRTVLTLSDAGWIRLAPGTPKKWELTPHLFSIANLARSGDALRRKARTVLNRLCEETGETAFLAIPDHQRLVVVDVVESKHMLRMAPRIGVPVTPDRSSAGRAVLAFLDDEQRAEMLGRPPSAEELQDYAETRRRGFAMSIEEVMKGSANAAAPILDSKGIAVAAIGISGPTDRLNEAKLMQIGQTVRKLADLI</sequence>
<dbReference type="InterPro" id="IPR050707">
    <property type="entry name" value="HTH_MetabolicPath_Reg"/>
</dbReference>
<dbReference type="PANTHER" id="PTHR30136">
    <property type="entry name" value="HELIX-TURN-HELIX TRANSCRIPTIONAL REGULATOR, ICLR FAMILY"/>
    <property type="match status" value="1"/>
</dbReference>
<evidence type="ECO:0000256" key="3">
    <source>
        <dbReference type="ARBA" id="ARBA00023163"/>
    </source>
</evidence>
<evidence type="ECO:0000259" key="4">
    <source>
        <dbReference type="PROSITE" id="PS51078"/>
    </source>
</evidence>